<evidence type="ECO:0000313" key="4">
    <source>
        <dbReference type="Proteomes" id="UP000572817"/>
    </source>
</evidence>
<evidence type="ECO:0000256" key="2">
    <source>
        <dbReference type="SAM" id="SignalP"/>
    </source>
</evidence>
<feature type="compositionally biased region" description="Low complexity" evidence="1">
    <location>
        <begin position="64"/>
        <end position="77"/>
    </location>
</feature>
<accession>A0A8H4N230</accession>
<feature type="region of interest" description="Disordered" evidence="1">
    <location>
        <begin position="24"/>
        <end position="210"/>
    </location>
</feature>
<sequence length="399" mass="39998">MRPNNVLPFLLSLSTAASAAAIPTAPDHGAAGQLTHPNNDIAPADFPAPPEPLKQKAGGQTLPGLGSLSNLGALNGARGLPGADLVHAAGQQGTPLSGLPTHIGTGKESEDSGDDEEEQPSYGSESDDEDDDDESDTESDSGDEDEDEDEKDPFSSVSGAFGHGLPLPVPQGEDGHASHELPGSVDPTSIVSGLPNGQADGPASQGYAAPNKRQAGLDSLTQGMDALPLPGADSEDTTNPLSSFGDSSKLPFNPIELSSINPLEASKDGYEKRTAQGLDALTGILDPSVLTSGLGNTAPLSGELEQVPKDVVDQLGSVVPGVGNGVGAGKKRVAQLPNLPVADMAGGLTHNLAGPLSGVGNLDEGATNGLPTDELAEVGNVLPAGLGNGVVKRAVGFSA</sequence>
<dbReference type="Proteomes" id="UP000572817">
    <property type="component" value="Unassembled WGS sequence"/>
</dbReference>
<protein>
    <submittedName>
        <fullName evidence="3">Uncharacterized protein</fullName>
    </submittedName>
</protein>
<dbReference type="AlphaFoldDB" id="A0A8H4N230"/>
<dbReference type="OrthoDB" id="10652154at2759"/>
<name>A0A8H4N230_9PEZI</name>
<comment type="caution">
    <text evidence="3">The sequence shown here is derived from an EMBL/GenBank/DDBJ whole genome shotgun (WGS) entry which is preliminary data.</text>
</comment>
<evidence type="ECO:0000313" key="3">
    <source>
        <dbReference type="EMBL" id="KAF4304288.1"/>
    </source>
</evidence>
<keyword evidence="2" id="KW-0732">Signal</keyword>
<organism evidence="3 4">
    <name type="scientific">Botryosphaeria dothidea</name>
    <dbReference type="NCBI Taxonomy" id="55169"/>
    <lineage>
        <taxon>Eukaryota</taxon>
        <taxon>Fungi</taxon>
        <taxon>Dikarya</taxon>
        <taxon>Ascomycota</taxon>
        <taxon>Pezizomycotina</taxon>
        <taxon>Dothideomycetes</taxon>
        <taxon>Dothideomycetes incertae sedis</taxon>
        <taxon>Botryosphaeriales</taxon>
        <taxon>Botryosphaeriaceae</taxon>
        <taxon>Botryosphaeria</taxon>
    </lineage>
</organism>
<evidence type="ECO:0000256" key="1">
    <source>
        <dbReference type="SAM" id="MobiDB-lite"/>
    </source>
</evidence>
<dbReference type="EMBL" id="WWBZ02000051">
    <property type="protein sequence ID" value="KAF4304288.1"/>
    <property type="molecule type" value="Genomic_DNA"/>
</dbReference>
<gene>
    <name evidence="3" type="ORF">GTA08_BOTSDO08015</name>
</gene>
<reference evidence="3" key="1">
    <citation type="submission" date="2020-04" db="EMBL/GenBank/DDBJ databases">
        <title>Genome Assembly and Annotation of Botryosphaeria dothidea sdau 11-99, a Latent Pathogen of Apple Fruit Ring Rot in China.</title>
        <authorList>
            <person name="Yu C."/>
            <person name="Diao Y."/>
            <person name="Lu Q."/>
            <person name="Zhao J."/>
            <person name="Cui S."/>
            <person name="Peng C."/>
            <person name="He B."/>
            <person name="Liu H."/>
        </authorList>
    </citation>
    <scope>NUCLEOTIDE SEQUENCE [LARGE SCALE GENOMIC DNA]</scope>
    <source>
        <strain evidence="3">Sdau11-99</strain>
    </source>
</reference>
<feature type="region of interest" description="Disordered" evidence="1">
    <location>
        <begin position="222"/>
        <end position="248"/>
    </location>
</feature>
<feature type="compositionally biased region" description="Polar residues" evidence="1">
    <location>
        <begin position="237"/>
        <end position="246"/>
    </location>
</feature>
<feature type="compositionally biased region" description="Acidic residues" evidence="1">
    <location>
        <begin position="111"/>
        <end position="151"/>
    </location>
</feature>
<feature type="chain" id="PRO_5034119173" evidence="2">
    <location>
        <begin position="22"/>
        <end position="399"/>
    </location>
</feature>
<feature type="signal peptide" evidence="2">
    <location>
        <begin position="1"/>
        <end position="21"/>
    </location>
</feature>
<proteinExistence type="predicted"/>
<keyword evidence="4" id="KW-1185">Reference proteome</keyword>